<reference evidence="2 3" key="1">
    <citation type="submission" date="2014-11" db="EMBL/GenBank/DDBJ databases">
        <title>Genetic blueprint of the zoonotic pathogen Toxocara canis.</title>
        <authorList>
            <person name="Zhu X.-Q."/>
            <person name="Korhonen P.K."/>
            <person name="Cai H."/>
            <person name="Young N.D."/>
            <person name="Nejsum P."/>
            <person name="von Samson-Himmelstjerna G."/>
            <person name="Boag P.R."/>
            <person name="Tan P."/>
            <person name="Li Q."/>
            <person name="Min J."/>
            <person name="Yang Y."/>
            <person name="Wang X."/>
            <person name="Fang X."/>
            <person name="Hall R.S."/>
            <person name="Hofmann A."/>
            <person name="Sternberg P.W."/>
            <person name="Jex A.R."/>
            <person name="Gasser R.B."/>
        </authorList>
    </citation>
    <scope>NUCLEOTIDE SEQUENCE [LARGE SCALE GENOMIC DNA]</scope>
    <source>
        <strain evidence="2">PN_DK_2014</strain>
    </source>
</reference>
<evidence type="ECO:0000313" key="3">
    <source>
        <dbReference type="Proteomes" id="UP000031036"/>
    </source>
</evidence>
<proteinExistence type="predicted"/>
<organism evidence="2 3">
    <name type="scientific">Toxocara canis</name>
    <name type="common">Canine roundworm</name>
    <dbReference type="NCBI Taxonomy" id="6265"/>
    <lineage>
        <taxon>Eukaryota</taxon>
        <taxon>Metazoa</taxon>
        <taxon>Ecdysozoa</taxon>
        <taxon>Nematoda</taxon>
        <taxon>Chromadorea</taxon>
        <taxon>Rhabditida</taxon>
        <taxon>Spirurina</taxon>
        <taxon>Ascaridomorpha</taxon>
        <taxon>Ascaridoidea</taxon>
        <taxon>Toxocaridae</taxon>
        <taxon>Toxocara</taxon>
    </lineage>
</organism>
<accession>A0A0B2VJR3</accession>
<dbReference type="EMBL" id="JPKZ01001450">
    <property type="protein sequence ID" value="KHN81818.1"/>
    <property type="molecule type" value="Genomic_DNA"/>
</dbReference>
<protein>
    <submittedName>
        <fullName evidence="2">Uncharacterized protein</fullName>
    </submittedName>
</protein>
<evidence type="ECO:0000313" key="2">
    <source>
        <dbReference type="EMBL" id="KHN81818.1"/>
    </source>
</evidence>
<feature type="region of interest" description="Disordered" evidence="1">
    <location>
        <begin position="18"/>
        <end position="37"/>
    </location>
</feature>
<comment type="caution">
    <text evidence="2">The sequence shown here is derived from an EMBL/GenBank/DDBJ whole genome shotgun (WGS) entry which is preliminary data.</text>
</comment>
<name>A0A0B2VJR3_TOXCA</name>
<sequence>MAELFVAIAQRTTIYGASGAKGGREANRALKRSPPKEPKRRAIMYMGVCNAHIIALGSSRVAQSLNRIGPQGCLIADQTSEANANTCELIALQLMPSRDPVFR</sequence>
<keyword evidence="3" id="KW-1185">Reference proteome</keyword>
<dbReference type="AlphaFoldDB" id="A0A0B2VJR3"/>
<evidence type="ECO:0000256" key="1">
    <source>
        <dbReference type="SAM" id="MobiDB-lite"/>
    </source>
</evidence>
<dbReference type="Proteomes" id="UP000031036">
    <property type="component" value="Unassembled WGS sequence"/>
</dbReference>
<gene>
    <name evidence="2" type="ORF">Tcan_09475</name>
</gene>